<evidence type="ECO:0000313" key="2">
    <source>
        <dbReference type="EMBL" id="AFL68954.1"/>
    </source>
</evidence>
<dbReference type="Gene3D" id="3.30.700.10">
    <property type="entry name" value="Glycoprotein, Type 4 Pilin"/>
    <property type="match status" value="1"/>
</dbReference>
<dbReference type="GO" id="GO:0015628">
    <property type="term" value="P:protein secretion by the type II secretion system"/>
    <property type="evidence" value="ECO:0007669"/>
    <property type="project" value="InterPro"/>
</dbReference>
<dbReference type="InterPro" id="IPR045584">
    <property type="entry name" value="Pilin-like"/>
</dbReference>
<keyword evidence="3" id="KW-1185">Reference proteome</keyword>
<organism evidence="2 3">
    <name type="scientific">Sulfurospirillum barnesii (strain ATCC 700032 / DSM 10660 / SES-3)</name>
    <dbReference type="NCBI Taxonomy" id="760154"/>
    <lineage>
        <taxon>Bacteria</taxon>
        <taxon>Pseudomonadati</taxon>
        <taxon>Campylobacterota</taxon>
        <taxon>Epsilonproteobacteria</taxon>
        <taxon>Campylobacterales</taxon>
        <taxon>Sulfurospirillaceae</taxon>
        <taxon>Sulfurospirillum</taxon>
    </lineage>
</organism>
<proteinExistence type="predicted"/>
<dbReference type="SUPFAM" id="SSF54523">
    <property type="entry name" value="Pili subunits"/>
    <property type="match status" value="1"/>
</dbReference>
<keyword evidence="1" id="KW-0488">Methylation</keyword>
<dbReference type="AlphaFoldDB" id="I3XYD0"/>
<protein>
    <submittedName>
        <fullName evidence="2">Prepilin-type N-terminal cleavage/methylation domain-containing protein</fullName>
    </submittedName>
</protein>
<reference evidence="2 3" key="1">
    <citation type="submission" date="2012-06" db="EMBL/GenBank/DDBJ databases">
        <title>Complete sequence of Sulfurospirillum barnesii SES-3.</title>
        <authorList>
            <consortium name="US DOE Joint Genome Institute"/>
            <person name="Lucas S."/>
            <person name="Han J."/>
            <person name="Lapidus A."/>
            <person name="Cheng J.-F."/>
            <person name="Goodwin L."/>
            <person name="Pitluck S."/>
            <person name="Peters L."/>
            <person name="Ovchinnikova G."/>
            <person name="Lu M."/>
            <person name="Detter J.C."/>
            <person name="Han C."/>
            <person name="Tapia R."/>
            <person name="Land M."/>
            <person name="Hauser L."/>
            <person name="Kyrpides N."/>
            <person name="Ivanova N."/>
            <person name="Pagani I."/>
            <person name="Stolz J."/>
            <person name="Arkin A."/>
            <person name="Dehal P."/>
            <person name="Oremland R."/>
            <person name="Saltikov C."/>
            <person name="Basu P."/>
            <person name="Hollibaugh J."/>
            <person name="Newman D."/>
            <person name="Stolyar S."/>
            <person name="Hazen T."/>
            <person name="Woyke T."/>
        </authorList>
    </citation>
    <scope>NUCLEOTIDE SEQUENCE [LARGE SCALE GENOMIC DNA]</scope>
    <source>
        <strain evidence="3">ATCC 700032 / DSM 10660 / SES-3</strain>
    </source>
</reference>
<dbReference type="RefSeq" id="WP_014769831.1">
    <property type="nucleotide sequence ID" value="NC_018002.1"/>
</dbReference>
<dbReference type="KEGG" id="sba:Sulba_1666"/>
<dbReference type="Pfam" id="PF07963">
    <property type="entry name" value="N_methyl"/>
    <property type="match status" value="1"/>
</dbReference>
<dbReference type="PANTHER" id="PTHR30093">
    <property type="entry name" value="GENERAL SECRETION PATHWAY PROTEIN G"/>
    <property type="match status" value="1"/>
</dbReference>
<dbReference type="eggNOG" id="COG2165">
    <property type="taxonomic scope" value="Bacteria"/>
</dbReference>
<dbReference type="InterPro" id="IPR000983">
    <property type="entry name" value="Bac_GSPG_pilin"/>
</dbReference>
<sequence length="155" mass="16389">MRKGFTMIELIFVIVILGILAAVAIPRLAATRDDAAVTAAASDIATLYKDLGTYYTAQGSFDGNLSAALTQTNLKNMTNVQGIYPTSTAAEIDFRTDANKTSCFIMTLTTDGNVTVASSSRNNPAGTVCKEVIGLSNIKALLDNNQSFGGRKVAR</sequence>
<name>I3XYD0_SULBS</name>
<dbReference type="PRINTS" id="PR00813">
    <property type="entry name" value="BCTERIALGSPG"/>
</dbReference>
<dbReference type="HOGENOM" id="CLU_122738_0_0_7"/>
<dbReference type="STRING" id="760154.Sulba_1666"/>
<dbReference type="NCBIfam" id="TIGR02532">
    <property type="entry name" value="IV_pilin_GFxxxE"/>
    <property type="match status" value="1"/>
</dbReference>
<accession>I3XYD0</accession>
<dbReference type="OrthoDB" id="5356007at2"/>
<evidence type="ECO:0000313" key="3">
    <source>
        <dbReference type="Proteomes" id="UP000006176"/>
    </source>
</evidence>
<gene>
    <name evidence="2" type="ordered locus">Sulba_1666</name>
</gene>
<dbReference type="GO" id="GO:0015627">
    <property type="term" value="C:type II protein secretion system complex"/>
    <property type="evidence" value="ECO:0007669"/>
    <property type="project" value="InterPro"/>
</dbReference>
<dbReference type="PATRIC" id="fig|760154.4.peg.1668"/>
<evidence type="ECO:0000256" key="1">
    <source>
        <dbReference type="ARBA" id="ARBA00022481"/>
    </source>
</evidence>
<dbReference type="EMBL" id="CP003333">
    <property type="protein sequence ID" value="AFL68954.1"/>
    <property type="molecule type" value="Genomic_DNA"/>
</dbReference>
<dbReference type="Proteomes" id="UP000006176">
    <property type="component" value="Chromosome"/>
</dbReference>
<dbReference type="InterPro" id="IPR012902">
    <property type="entry name" value="N_methyl_site"/>
</dbReference>